<feature type="region of interest" description="Disordered" evidence="1">
    <location>
        <begin position="127"/>
        <end position="199"/>
    </location>
</feature>
<dbReference type="EMBL" id="JACAZI010000013">
    <property type="protein sequence ID" value="KAF7345800.1"/>
    <property type="molecule type" value="Genomic_DNA"/>
</dbReference>
<keyword evidence="5" id="KW-1185">Reference proteome</keyword>
<dbReference type="OrthoDB" id="5133123at2759"/>
<organism evidence="4 5">
    <name type="scientific">Mycena venus</name>
    <dbReference type="NCBI Taxonomy" id="2733690"/>
    <lineage>
        <taxon>Eukaryota</taxon>
        <taxon>Fungi</taxon>
        <taxon>Dikarya</taxon>
        <taxon>Basidiomycota</taxon>
        <taxon>Agaricomycotina</taxon>
        <taxon>Agaricomycetes</taxon>
        <taxon>Agaricomycetidae</taxon>
        <taxon>Agaricales</taxon>
        <taxon>Marasmiineae</taxon>
        <taxon>Mycenaceae</taxon>
        <taxon>Mycena</taxon>
    </lineage>
</organism>
<evidence type="ECO:0000313" key="4">
    <source>
        <dbReference type="EMBL" id="KAF7345800.1"/>
    </source>
</evidence>
<feature type="region of interest" description="Disordered" evidence="1">
    <location>
        <begin position="299"/>
        <end position="318"/>
    </location>
</feature>
<proteinExistence type="predicted"/>
<feature type="transmembrane region" description="Helical" evidence="2">
    <location>
        <begin position="239"/>
        <end position="262"/>
    </location>
</feature>
<evidence type="ECO:0000256" key="2">
    <source>
        <dbReference type="SAM" id="Phobius"/>
    </source>
</evidence>
<feature type="signal peptide" evidence="3">
    <location>
        <begin position="1"/>
        <end position="23"/>
    </location>
</feature>
<keyword evidence="2" id="KW-0472">Membrane</keyword>
<keyword evidence="2" id="KW-1133">Transmembrane helix</keyword>
<dbReference type="PANTHER" id="PTHR16861:SF4">
    <property type="entry name" value="SH3 DOMAIN PROTEIN (AFU_ORTHOLOGUE AFUA_1G13610)"/>
    <property type="match status" value="1"/>
</dbReference>
<dbReference type="AlphaFoldDB" id="A0A8H6XT22"/>
<protein>
    <submittedName>
        <fullName evidence="4">Uncharacterized protein</fullName>
    </submittedName>
</protein>
<accession>A0A8H6XT22</accession>
<reference evidence="4" key="1">
    <citation type="submission" date="2020-05" db="EMBL/GenBank/DDBJ databases">
        <title>Mycena genomes resolve the evolution of fungal bioluminescence.</title>
        <authorList>
            <person name="Tsai I.J."/>
        </authorList>
    </citation>
    <scope>NUCLEOTIDE SEQUENCE</scope>
    <source>
        <strain evidence="4">CCC161011</strain>
    </source>
</reference>
<sequence length="382" mass="40624">MHTHFTYFAILAVVALFPQLSLATWSLNKAAEINFYVDTQCTQYNGEADAWWTGSPLVGSPGSTTAAPTSGNSTTIELGQGYCTFWDDFTCSGNQISSTPGDGVCQPARSQGGFLWKSAKCFSTTTTVTLPPPPPPLTSPNSSTLPSSTFQPPSSFSINFNPPPTSSSSTSHLTSSLPSSPSTSSRIPAHSSSTLPPGLSSSISETAILSATSQPDIHAPSAITQPDIRAISKSLSGTAMAGVIAGVVCALILAALLGFCIWRRRKSQRQRREALLPTHVFFPGPTQHDEPPVWEKSARGSAVTSSGPRPLSPGVESRQQSVVTELRSLLEQQERLNSANSTNADRNTDLELQNDALKARIRALERELHLYVGSELSDGLPP</sequence>
<evidence type="ECO:0000256" key="3">
    <source>
        <dbReference type="SAM" id="SignalP"/>
    </source>
</evidence>
<dbReference type="Proteomes" id="UP000620124">
    <property type="component" value="Unassembled WGS sequence"/>
</dbReference>
<name>A0A8H6XT22_9AGAR</name>
<evidence type="ECO:0000313" key="5">
    <source>
        <dbReference type="Proteomes" id="UP000620124"/>
    </source>
</evidence>
<feature type="chain" id="PRO_5034117354" evidence="3">
    <location>
        <begin position="24"/>
        <end position="382"/>
    </location>
</feature>
<keyword evidence="2" id="KW-0812">Transmembrane</keyword>
<comment type="caution">
    <text evidence="4">The sequence shown here is derived from an EMBL/GenBank/DDBJ whole genome shotgun (WGS) entry which is preliminary data.</text>
</comment>
<gene>
    <name evidence="4" type="ORF">MVEN_01600900</name>
</gene>
<dbReference type="PANTHER" id="PTHR16861">
    <property type="entry name" value="GLYCOPROTEIN 38"/>
    <property type="match status" value="1"/>
</dbReference>
<evidence type="ECO:0000256" key="1">
    <source>
        <dbReference type="SAM" id="MobiDB-lite"/>
    </source>
</evidence>
<keyword evidence="3" id="KW-0732">Signal</keyword>
<feature type="compositionally biased region" description="Low complexity" evidence="1">
    <location>
        <begin position="139"/>
        <end position="199"/>
    </location>
</feature>